<dbReference type="InterPro" id="IPR053937">
    <property type="entry name" value="GOST_TM"/>
</dbReference>
<dbReference type="PANTHER" id="PTHR21229">
    <property type="entry name" value="LUNG SEVEN TRANSMEMBRANE RECEPTOR"/>
    <property type="match status" value="1"/>
</dbReference>
<accession>A0ABQ8YH68</accession>
<feature type="transmembrane region" description="Helical" evidence="6">
    <location>
        <begin position="166"/>
        <end position="192"/>
    </location>
</feature>
<gene>
    <name evidence="8" type="ORF">M0813_21642</name>
</gene>
<feature type="transmembrane region" description="Helical" evidence="6">
    <location>
        <begin position="284"/>
        <end position="306"/>
    </location>
</feature>
<evidence type="ECO:0000256" key="4">
    <source>
        <dbReference type="ARBA" id="ARBA00022989"/>
    </source>
</evidence>
<dbReference type="Pfam" id="PF06814">
    <property type="entry name" value="GOST_TM"/>
    <property type="match status" value="1"/>
</dbReference>
<reference evidence="8" key="1">
    <citation type="submission" date="2022-08" db="EMBL/GenBank/DDBJ databases">
        <title>Novel sulfate-reducing endosymbionts in the free-living metamonad Anaeramoeba.</title>
        <authorList>
            <person name="Jerlstrom-Hultqvist J."/>
            <person name="Cepicka I."/>
            <person name="Gallot-Lavallee L."/>
            <person name="Salas-Leiva D."/>
            <person name="Curtis B.A."/>
            <person name="Zahonova K."/>
            <person name="Pipaliya S."/>
            <person name="Dacks J."/>
            <person name="Roger A.J."/>
        </authorList>
    </citation>
    <scope>NUCLEOTIDE SEQUENCE</scope>
    <source>
        <strain evidence="8">Schooner1</strain>
    </source>
</reference>
<comment type="caution">
    <text evidence="8">The sequence shown here is derived from an EMBL/GenBank/DDBJ whole genome shotgun (WGS) entry which is preliminary data.</text>
</comment>
<feature type="transmembrane region" description="Helical" evidence="6">
    <location>
        <begin position="312"/>
        <end position="331"/>
    </location>
</feature>
<protein>
    <recommendedName>
        <fullName evidence="7">GOST seven transmembrane domain-containing protein</fullName>
    </recommendedName>
</protein>
<feature type="domain" description="GOST seven transmembrane" evidence="7">
    <location>
        <begin position="98"/>
        <end position="339"/>
    </location>
</feature>
<keyword evidence="3" id="KW-0732">Signal</keyword>
<dbReference type="InterPro" id="IPR009637">
    <property type="entry name" value="GPR107/GPR108-like"/>
</dbReference>
<feature type="transmembrane region" description="Helical" evidence="6">
    <location>
        <begin position="234"/>
        <end position="256"/>
    </location>
</feature>
<proteinExistence type="predicted"/>
<evidence type="ECO:0000313" key="9">
    <source>
        <dbReference type="Proteomes" id="UP001150062"/>
    </source>
</evidence>
<evidence type="ECO:0000256" key="1">
    <source>
        <dbReference type="ARBA" id="ARBA00004141"/>
    </source>
</evidence>
<sequence length="411" mass="48552">MGLVILPINNIPSGYRHDDPISCDYLEETQDSTYYLVKKTKEEWEAGFTQTHTIEEEELYGLYFRNCDADIDSITYHLKITMHNYNNYLSIGETELPLVYILFSFCYVTLVVTWGFYLRYKKKTAKIAKLHHLFTILLFVKMFAMVSKSFEFYFLAQTGAPKGWNIPYYFFATCKGILFIVCILVLGTGYSSIKSSLLNREKKIFMFVIPLQIMTNIALIVIEETMPGTQSYFTWWDLLKIFDLICVCLILFPIIWSSNHLKNTAKVDGKQAKNLQKLTLFKQFYLIAVVYIYFTRIIAILFSNALSYRYQWVSNFSNEISTLFFFIFVGYKFRPYPENVYVQIYDDKEEDFSDDELPMFLDNHLEDTNIVKRNIRPEHEVEDSEVQNNNESLRFSAEEIENQKYRQIKND</sequence>
<evidence type="ECO:0000313" key="8">
    <source>
        <dbReference type="EMBL" id="KAJ6243854.1"/>
    </source>
</evidence>
<name>A0ABQ8YH68_9EUKA</name>
<feature type="transmembrane region" description="Helical" evidence="6">
    <location>
        <begin position="204"/>
        <end position="222"/>
    </location>
</feature>
<evidence type="ECO:0000259" key="7">
    <source>
        <dbReference type="Pfam" id="PF06814"/>
    </source>
</evidence>
<evidence type="ECO:0000256" key="2">
    <source>
        <dbReference type="ARBA" id="ARBA00022692"/>
    </source>
</evidence>
<comment type="subcellular location">
    <subcellularLocation>
        <location evidence="1">Membrane</location>
        <topology evidence="1">Multi-pass membrane protein</topology>
    </subcellularLocation>
</comment>
<keyword evidence="5 6" id="KW-0472">Membrane</keyword>
<dbReference type="EMBL" id="JAOAOG010000167">
    <property type="protein sequence ID" value="KAJ6243854.1"/>
    <property type="molecule type" value="Genomic_DNA"/>
</dbReference>
<keyword evidence="4 6" id="KW-1133">Transmembrane helix</keyword>
<organism evidence="8 9">
    <name type="scientific">Anaeramoeba flamelloides</name>
    <dbReference type="NCBI Taxonomy" id="1746091"/>
    <lineage>
        <taxon>Eukaryota</taxon>
        <taxon>Metamonada</taxon>
        <taxon>Anaeramoebidae</taxon>
        <taxon>Anaeramoeba</taxon>
    </lineage>
</organism>
<feature type="transmembrane region" description="Helical" evidence="6">
    <location>
        <begin position="98"/>
        <end position="118"/>
    </location>
</feature>
<dbReference type="Proteomes" id="UP001150062">
    <property type="component" value="Unassembled WGS sequence"/>
</dbReference>
<evidence type="ECO:0000256" key="6">
    <source>
        <dbReference type="SAM" id="Phobius"/>
    </source>
</evidence>
<feature type="transmembrane region" description="Helical" evidence="6">
    <location>
        <begin position="130"/>
        <end position="146"/>
    </location>
</feature>
<keyword evidence="2 6" id="KW-0812">Transmembrane</keyword>
<keyword evidence="9" id="KW-1185">Reference proteome</keyword>
<evidence type="ECO:0000256" key="5">
    <source>
        <dbReference type="ARBA" id="ARBA00023136"/>
    </source>
</evidence>
<evidence type="ECO:0000256" key="3">
    <source>
        <dbReference type="ARBA" id="ARBA00022729"/>
    </source>
</evidence>
<dbReference type="PANTHER" id="PTHR21229:SF2">
    <property type="entry name" value="RE59932P"/>
    <property type="match status" value="1"/>
</dbReference>